<keyword evidence="1" id="KW-0596">Phosphopantetheine</keyword>
<proteinExistence type="predicted"/>
<dbReference type="InterPro" id="IPR009081">
    <property type="entry name" value="PP-bd_ACP"/>
</dbReference>
<protein>
    <recommendedName>
        <fullName evidence="3">Carrier domain-containing protein</fullName>
    </recommendedName>
</protein>
<dbReference type="GO" id="GO:0031177">
    <property type="term" value="F:phosphopantetheine binding"/>
    <property type="evidence" value="ECO:0007669"/>
    <property type="project" value="InterPro"/>
</dbReference>
<dbReference type="SMART" id="SM00823">
    <property type="entry name" value="PKS_PP"/>
    <property type="match status" value="1"/>
</dbReference>
<feature type="domain" description="Carrier" evidence="3">
    <location>
        <begin position="1"/>
        <end position="78"/>
    </location>
</feature>
<name>A0A423DG13_9PSED</name>
<dbReference type="InterPro" id="IPR020806">
    <property type="entry name" value="PKS_PP-bd"/>
</dbReference>
<reference evidence="4 5" key="1">
    <citation type="submission" date="2016-10" db="EMBL/GenBank/DDBJ databases">
        <title>Comparative genome analysis of multiple Pseudomonas spp. focuses on biocontrol and plant growth promoting traits.</title>
        <authorList>
            <person name="Tao X.-Y."/>
            <person name="Taylor C.G."/>
        </authorList>
    </citation>
    <scope>NUCLEOTIDE SEQUENCE [LARGE SCALE GENOMIC DNA]</scope>
    <source>
        <strain evidence="4 5">15D11</strain>
    </source>
</reference>
<dbReference type="Pfam" id="PF00550">
    <property type="entry name" value="PP-binding"/>
    <property type="match status" value="1"/>
</dbReference>
<dbReference type="Proteomes" id="UP000285286">
    <property type="component" value="Unassembled WGS sequence"/>
</dbReference>
<evidence type="ECO:0000313" key="5">
    <source>
        <dbReference type="Proteomes" id="UP000285286"/>
    </source>
</evidence>
<dbReference type="SUPFAM" id="SSF47336">
    <property type="entry name" value="ACP-like"/>
    <property type="match status" value="1"/>
</dbReference>
<evidence type="ECO:0000259" key="3">
    <source>
        <dbReference type="PROSITE" id="PS50075"/>
    </source>
</evidence>
<comment type="caution">
    <text evidence="4">The sequence shown here is derived from an EMBL/GenBank/DDBJ whole genome shotgun (WGS) entry which is preliminary data.</text>
</comment>
<dbReference type="SMART" id="SM01294">
    <property type="entry name" value="PKS_PP_betabranch"/>
    <property type="match status" value="1"/>
</dbReference>
<evidence type="ECO:0000256" key="1">
    <source>
        <dbReference type="ARBA" id="ARBA00022450"/>
    </source>
</evidence>
<evidence type="ECO:0000313" key="4">
    <source>
        <dbReference type="EMBL" id="ROL70526.1"/>
    </source>
</evidence>
<keyword evidence="5" id="KW-1185">Reference proteome</keyword>
<keyword evidence="2" id="KW-0597">Phosphoprotein</keyword>
<sequence length="82" mass="9171">MSQQQIAQWLREHLAGLLKLDLAQVDSALAFDEYGVASRDAVGMIGELGEWLERELDPALVYDYPSIDELSNHLSTLTRAEP</sequence>
<dbReference type="PROSITE" id="PS50075">
    <property type="entry name" value="CARRIER"/>
    <property type="match status" value="1"/>
</dbReference>
<evidence type="ECO:0000256" key="2">
    <source>
        <dbReference type="ARBA" id="ARBA00022553"/>
    </source>
</evidence>
<gene>
    <name evidence="4" type="ORF">BHU25_15775</name>
</gene>
<organism evidence="4 5">
    <name type="scientific">Pseudomonas vranovensis</name>
    <dbReference type="NCBI Taxonomy" id="321661"/>
    <lineage>
        <taxon>Bacteria</taxon>
        <taxon>Pseudomonadati</taxon>
        <taxon>Pseudomonadota</taxon>
        <taxon>Gammaproteobacteria</taxon>
        <taxon>Pseudomonadales</taxon>
        <taxon>Pseudomonadaceae</taxon>
        <taxon>Pseudomonas</taxon>
    </lineage>
</organism>
<dbReference type="Gene3D" id="1.10.1200.10">
    <property type="entry name" value="ACP-like"/>
    <property type="match status" value="1"/>
</dbReference>
<dbReference type="AlphaFoldDB" id="A0A423DG13"/>
<accession>A0A423DG13</accession>
<dbReference type="EMBL" id="MOAM01000024">
    <property type="protein sequence ID" value="ROL70526.1"/>
    <property type="molecule type" value="Genomic_DNA"/>
</dbReference>
<dbReference type="RefSeq" id="WP_123566574.1">
    <property type="nucleotide sequence ID" value="NZ_MOAM01000024.1"/>
</dbReference>
<dbReference type="InterPro" id="IPR036736">
    <property type="entry name" value="ACP-like_sf"/>
</dbReference>